<proteinExistence type="predicted"/>
<dbReference type="AlphaFoldDB" id="A0A4Z0RCG1"/>
<keyword evidence="3" id="KW-1185">Reference proteome</keyword>
<evidence type="ECO:0000313" key="3">
    <source>
        <dbReference type="Proteomes" id="UP000298460"/>
    </source>
</evidence>
<organism evidence="2 3">
    <name type="scientific">Desulfosporosinus fructosivorans</name>
    <dbReference type="NCBI Taxonomy" id="2018669"/>
    <lineage>
        <taxon>Bacteria</taxon>
        <taxon>Bacillati</taxon>
        <taxon>Bacillota</taxon>
        <taxon>Clostridia</taxon>
        <taxon>Eubacteriales</taxon>
        <taxon>Desulfitobacteriaceae</taxon>
        <taxon>Desulfosporosinus</taxon>
    </lineage>
</organism>
<accession>A0A4Z0RCG1</accession>
<dbReference type="EMBL" id="SPQQ01000001">
    <property type="protein sequence ID" value="TGE40134.1"/>
    <property type="molecule type" value="Genomic_DNA"/>
</dbReference>
<feature type="region of interest" description="Disordered" evidence="1">
    <location>
        <begin position="30"/>
        <end position="59"/>
    </location>
</feature>
<sequence length="59" mass="6654">MNLATLQLRNVSAIDATLLNGFAPQHHALRAWDEKGRNDQGTTKERPRNDQGTNLERRG</sequence>
<dbReference type="RefSeq" id="WP_135545067.1">
    <property type="nucleotide sequence ID" value="NZ_SPQQ01000001.1"/>
</dbReference>
<name>A0A4Z0RCG1_9FIRM</name>
<dbReference type="Proteomes" id="UP000298460">
    <property type="component" value="Unassembled WGS sequence"/>
</dbReference>
<protein>
    <submittedName>
        <fullName evidence="2">Uncharacterized protein</fullName>
    </submittedName>
</protein>
<evidence type="ECO:0000313" key="2">
    <source>
        <dbReference type="EMBL" id="TGE40134.1"/>
    </source>
</evidence>
<reference evidence="2 3" key="1">
    <citation type="submission" date="2019-03" db="EMBL/GenBank/DDBJ databases">
        <title>Draft Genome Sequence of Desulfosporosinus fructosivorans Strain 63.6F, Isolated from Marine Sediment in the Baltic Sea.</title>
        <authorList>
            <person name="Hausmann B."/>
            <person name="Vandieken V."/>
            <person name="Pjevac P."/>
            <person name="Schreck K."/>
            <person name="Herbold C.W."/>
            <person name="Loy A."/>
        </authorList>
    </citation>
    <scope>NUCLEOTIDE SEQUENCE [LARGE SCALE GENOMIC DNA]</scope>
    <source>
        <strain evidence="2 3">63.6F</strain>
    </source>
</reference>
<evidence type="ECO:0000256" key="1">
    <source>
        <dbReference type="SAM" id="MobiDB-lite"/>
    </source>
</evidence>
<gene>
    <name evidence="2" type="ORF">E4K67_03940</name>
</gene>
<comment type="caution">
    <text evidence="2">The sequence shown here is derived from an EMBL/GenBank/DDBJ whole genome shotgun (WGS) entry which is preliminary data.</text>
</comment>